<dbReference type="PANTHER" id="PTHR43827:SF3">
    <property type="entry name" value="NADP-DEPENDENT OXIDOREDUCTASE DOMAIN-CONTAINING PROTEIN"/>
    <property type="match status" value="1"/>
</dbReference>
<evidence type="ECO:0000256" key="6">
    <source>
        <dbReference type="PIRSR" id="PIRSR000097-2"/>
    </source>
</evidence>
<dbReference type="Proteomes" id="UP000077173">
    <property type="component" value="Unassembled WGS sequence"/>
</dbReference>
<proteinExistence type="inferred from homology"/>
<keyword evidence="2" id="KW-0521">NADP</keyword>
<reference evidence="9 10" key="1">
    <citation type="submission" date="2016-02" db="EMBL/GenBank/DDBJ databases">
        <title>Draft genome sequence of the strain BR 10247T Bradyrhizobium neotropicale isolated from nodules of Centrolobium paraense.</title>
        <authorList>
            <person name="Simoes-Araujo J.L."/>
            <person name="Barauna A.C."/>
            <person name="Silva K."/>
            <person name="Zilli J.E."/>
        </authorList>
    </citation>
    <scope>NUCLEOTIDE SEQUENCE [LARGE SCALE GENOMIC DNA]</scope>
    <source>
        <strain evidence="9 10">BR 10247</strain>
    </source>
</reference>
<dbReference type="PROSITE" id="PS00798">
    <property type="entry name" value="ALDOKETO_REDUCTASE_1"/>
    <property type="match status" value="1"/>
</dbReference>
<accession>A0A176YMQ7</accession>
<protein>
    <submittedName>
        <fullName evidence="9">2,5-didehydrogluconate reductase</fullName>
    </submittedName>
</protein>
<dbReference type="FunFam" id="3.20.20.100:FF:000002">
    <property type="entry name" value="2,5-diketo-D-gluconic acid reductase A"/>
    <property type="match status" value="1"/>
</dbReference>
<dbReference type="SUPFAM" id="SSF51430">
    <property type="entry name" value="NAD(P)-linked oxidoreductase"/>
    <property type="match status" value="1"/>
</dbReference>
<dbReference type="Pfam" id="PF00248">
    <property type="entry name" value="Aldo_ket_red"/>
    <property type="match status" value="1"/>
</dbReference>
<evidence type="ECO:0000256" key="2">
    <source>
        <dbReference type="ARBA" id="ARBA00022857"/>
    </source>
</evidence>
<evidence type="ECO:0000256" key="1">
    <source>
        <dbReference type="ARBA" id="ARBA00007905"/>
    </source>
</evidence>
<dbReference type="GO" id="GO:1990002">
    <property type="term" value="F:methylglyoxal reductase (NADPH) (acetol producing) activity"/>
    <property type="evidence" value="ECO:0007669"/>
    <property type="project" value="TreeGrafter"/>
</dbReference>
<evidence type="ECO:0000256" key="7">
    <source>
        <dbReference type="PIRSR" id="PIRSR000097-3"/>
    </source>
</evidence>
<dbReference type="InterPro" id="IPR023210">
    <property type="entry name" value="NADP_OxRdtase_dom"/>
</dbReference>
<dbReference type="GO" id="GO:0051596">
    <property type="term" value="P:methylglyoxal catabolic process"/>
    <property type="evidence" value="ECO:0007669"/>
    <property type="project" value="TreeGrafter"/>
</dbReference>
<dbReference type="RefSeq" id="WP_063681820.1">
    <property type="nucleotide sequence ID" value="NZ_LSEF01000113.1"/>
</dbReference>
<dbReference type="InterPro" id="IPR036812">
    <property type="entry name" value="NAD(P)_OxRdtase_dom_sf"/>
</dbReference>
<dbReference type="AlphaFoldDB" id="A0A176YMQ7"/>
<name>A0A176YMQ7_9BRAD</name>
<evidence type="ECO:0000313" key="9">
    <source>
        <dbReference type="EMBL" id="OAF07469.1"/>
    </source>
</evidence>
<dbReference type="Gene3D" id="3.20.20.100">
    <property type="entry name" value="NADP-dependent oxidoreductase domain"/>
    <property type="match status" value="1"/>
</dbReference>
<evidence type="ECO:0000256" key="3">
    <source>
        <dbReference type="ARBA" id="ARBA00023002"/>
    </source>
</evidence>
<feature type="site" description="Lowers pKa of active site Tyr" evidence="7">
    <location>
        <position position="72"/>
    </location>
</feature>
<evidence type="ECO:0000256" key="4">
    <source>
        <dbReference type="ARBA" id="ARBA00049445"/>
    </source>
</evidence>
<feature type="binding site" evidence="6">
    <location>
        <position position="105"/>
    </location>
    <ligand>
        <name>substrate</name>
    </ligand>
</feature>
<dbReference type="InterPro" id="IPR018170">
    <property type="entry name" value="Aldo/ket_reductase_CS"/>
</dbReference>
<gene>
    <name evidence="9" type="ORF">AXW67_30075</name>
</gene>
<comment type="caution">
    <text evidence="9">The sequence shown here is derived from an EMBL/GenBank/DDBJ whole genome shotgun (WGS) entry which is preliminary data.</text>
</comment>
<dbReference type="CDD" id="cd19140">
    <property type="entry name" value="AKR_AKR3F3"/>
    <property type="match status" value="1"/>
</dbReference>
<dbReference type="InterPro" id="IPR020471">
    <property type="entry name" value="AKR"/>
</dbReference>
<comment type="similarity">
    <text evidence="1">Belongs to the aldo/keto reductase family.</text>
</comment>
<sequence length="272" mass="30115">MLFVGANGAKIPALGLGTWELSGRTCARVVEQALRLGYRHIDTAQVYENEREVGDALRASGVRRDDVFVTTKVWTNHFAPHDLGRSVKESLARLRLSSVDLVLLHWPNSHVPLAETLGALAHARQMGLTRHIGVSNFTVALIEQAVALSPEPLVCNQVEYHPYLDQAKVRAACDQHGLALVAYSPIAKGRIKTDQTLAEIGRTHRKSPAQVCLRWLVQQNVAAIPRTSRVERLSENIGIFDFELSDDEMSRIAGLAQPKGRLTDYGFAPKWD</sequence>
<dbReference type="PRINTS" id="PR00069">
    <property type="entry name" value="ALDKETRDTASE"/>
</dbReference>
<organism evidence="9 10">
    <name type="scientific">Bradyrhizobium neotropicale</name>
    <dbReference type="NCBI Taxonomy" id="1497615"/>
    <lineage>
        <taxon>Bacteria</taxon>
        <taxon>Pseudomonadati</taxon>
        <taxon>Pseudomonadota</taxon>
        <taxon>Alphaproteobacteria</taxon>
        <taxon>Hyphomicrobiales</taxon>
        <taxon>Nitrobacteraceae</taxon>
        <taxon>Bradyrhizobium</taxon>
    </lineage>
</organism>
<feature type="active site" description="Proton donor" evidence="5">
    <location>
        <position position="47"/>
    </location>
</feature>
<dbReference type="EMBL" id="LSEF01000113">
    <property type="protein sequence ID" value="OAF07469.1"/>
    <property type="molecule type" value="Genomic_DNA"/>
</dbReference>
<keyword evidence="10" id="KW-1185">Reference proteome</keyword>
<dbReference type="PANTHER" id="PTHR43827">
    <property type="entry name" value="2,5-DIKETO-D-GLUCONIC ACID REDUCTASE"/>
    <property type="match status" value="1"/>
</dbReference>
<evidence type="ECO:0000259" key="8">
    <source>
        <dbReference type="Pfam" id="PF00248"/>
    </source>
</evidence>
<evidence type="ECO:0000256" key="5">
    <source>
        <dbReference type="PIRSR" id="PIRSR000097-1"/>
    </source>
</evidence>
<keyword evidence="3" id="KW-0560">Oxidoreductase</keyword>
<feature type="domain" description="NADP-dependent oxidoreductase" evidence="8">
    <location>
        <begin position="14"/>
        <end position="255"/>
    </location>
</feature>
<comment type="catalytic activity">
    <reaction evidence="4">
        <text>hydroxyacetone + NADP(+) = methylglyoxal + NADPH + H(+)</text>
        <dbReference type="Rhea" id="RHEA:27986"/>
        <dbReference type="ChEBI" id="CHEBI:15378"/>
        <dbReference type="ChEBI" id="CHEBI:17158"/>
        <dbReference type="ChEBI" id="CHEBI:27957"/>
        <dbReference type="ChEBI" id="CHEBI:57783"/>
        <dbReference type="ChEBI" id="CHEBI:58349"/>
    </reaction>
</comment>
<evidence type="ECO:0000313" key="10">
    <source>
        <dbReference type="Proteomes" id="UP000077173"/>
    </source>
</evidence>
<dbReference type="PIRSF" id="PIRSF000097">
    <property type="entry name" value="AKR"/>
    <property type="match status" value="1"/>
</dbReference>
<dbReference type="PROSITE" id="PS00062">
    <property type="entry name" value="ALDOKETO_REDUCTASE_2"/>
    <property type="match status" value="1"/>
</dbReference>